<protein>
    <submittedName>
        <fullName evidence="2">RICIN domain-containing protein</fullName>
    </submittedName>
</protein>
<gene>
    <name evidence="2" type="ORF">Q0590_26110</name>
</gene>
<dbReference type="InterPro" id="IPR000772">
    <property type="entry name" value="Ricin_B_lectin"/>
</dbReference>
<reference evidence="2" key="1">
    <citation type="submission" date="2023-07" db="EMBL/GenBank/DDBJ databases">
        <title>The genome sequence of Rhodocytophaga aerolata KACC 12507.</title>
        <authorList>
            <person name="Zhang X."/>
        </authorList>
    </citation>
    <scope>NUCLEOTIDE SEQUENCE</scope>
    <source>
        <strain evidence="2">KACC 12507</strain>
    </source>
</reference>
<dbReference type="CDD" id="cd00161">
    <property type="entry name" value="beta-trefoil_Ricin-like"/>
    <property type="match status" value="1"/>
</dbReference>
<dbReference type="Proteomes" id="UP001168528">
    <property type="component" value="Unassembled WGS sequence"/>
</dbReference>
<feature type="domain" description="Ricin B lectin" evidence="1">
    <location>
        <begin position="363"/>
        <end position="501"/>
    </location>
</feature>
<comment type="caution">
    <text evidence="2">The sequence shown here is derived from an EMBL/GenBank/DDBJ whole genome shotgun (WGS) entry which is preliminary data.</text>
</comment>
<proteinExistence type="predicted"/>
<dbReference type="Gene3D" id="2.80.10.50">
    <property type="match status" value="3"/>
</dbReference>
<dbReference type="InterPro" id="IPR035992">
    <property type="entry name" value="Ricin_B-like_lectins"/>
</dbReference>
<sequence length="504" mass="56578">MPKLRFIPSRDGFHFVNNFTNHVGPITTYGLCGGMALAAFNYYRHSLPVPTHKQGVNDFGTLDDLPPEGGRLREYIFWQQMGSFASAAGFFFPSWPWLSDSDVLRDHYRASVGDFDRIKRAIDHNQFLLLGLRSSERGNLIGHQVLAYGYEENPLRIYIYDPNHPDQEMMLEADPGRERIVHKHGSGQESHTALSYGSYFVQLELNPLVPDLLTEASRPTYLDLGMASGIRVSAPIGDGLRQVGERLEIEATIRNYGDHPAHLRHLLLWARDPQNRNRDGDLGTGLPITTLAPGEEVRLHKVIERFGEQAGRYRFGVSYLSEHGHWILLPTLAPATSSEVNIDLVSGIDPGTHYGTGGYKGPGTYIIQARHSGKVFDVNIDWFSGANNGRPLIQFDRHGGDNQRFIVEPMPDGYVCIRAKHSGKCLDLEGFALSPLARLQQWECHRGDNQQFAIEPIGDHYRIRLKHSGMYLDVHGGSLDNGARMVQYPWHGGNNQLFQFIAAS</sequence>
<name>A0ABT8RCF7_9BACT</name>
<evidence type="ECO:0000259" key="1">
    <source>
        <dbReference type="SMART" id="SM00458"/>
    </source>
</evidence>
<evidence type="ECO:0000313" key="3">
    <source>
        <dbReference type="Proteomes" id="UP001168528"/>
    </source>
</evidence>
<accession>A0ABT8RCF7</accession>
<organism evidence="2 3">
    <name type="scientific">Rhodocytophaga aerolata</name>
    <dbReference type="NCBI Taxonomy" id="455078"/>
    <lineage>
        <taxon>Bacteria</taxon>
        <taxon>Pseudomonadati</taxon>
        <taxon>Bacteroidota</taxon>
        <taxon>Cytophagia</taxon>
        <taxon>Cytophagales</taxon>
        <taxon>Rhodocytophagaceae</taxon>
        <taxon>Rhodocytophaga</taxon>
    </lineage>
</organism>
<dbReference type="EMBL" id="JAUKPO010000022">
    <property type="protein sequence ID" value="MDO1449780.1"/>
    <property type="molecule type" value="Genomic_DNA"/>
</dbReference>
<dbReference type="RefSeq" id="WP_302040583.1">
    <property type="nucleotide sequence ID" value="NZ_JAUKPO010000022.1"/>
</dbReference>
<dbReference type="SMART" id="SM00458">
    <property type="entry name" value="RICIN"/>
    <property type="match status" value="1"/>
</dbReference>
<evidence type="ECO:0000313" key="2">
    <source>
        <dbReference type="EMBL" id="MDO1449780.1"/>
    </source>
</evidence>
<dbReference type="Pfam" id="PF14200">
    <property type="entry name" value="RicinB_lectin_2"/>
    <property type="match status" value="2"/>
</dbReference>
<keyword evidence="3" id="KW-1185">Reference proteome</keyword>
<dbReference type="SUPFAM" id="SSF50370">
    <property type="entry name" value="Ricin B-like lectins"/>
    <property type="match status" value="1"/>
</dbReference>
<dbReference type="PROSITE" id="PS50231">
    <property type="entry name" value="RICIN_B_LECTIN"/>
    <property type="match status" value="1"/>
</dbReference>